<evidence type="ECO:0000259" key="1">
    <source>
        <dbReference type="Pfam" id="PF13649"/>
    </source>
</evidence>
<organism evidence="2 3">
    <name type="scientific">Kribbella albertanoniae</name>
    <dbReference type="NCBI Taxonomy" id="1266829"/>
    <lineage>
        <taxon>Bacteria</taxon>
        <taxon>Bacillati</taxon>
        <taxon>Actinomycetota</taxon>
        <taxon>Actinomycetes</taxon>
        <taxon>Propionibacteriales</taxon>
        <taxon>Kribbellaceae</taxon>
        <taxon>Kribbella</taxon>
    </lineage>
</organism>
<dbReference type="AlphaFoldDB" id="A0A4R4Q3L3"/>
<dbReference type="SUPFAM" id="SSF53335">
    <property type="entry name" value="S-adenosyl-L-methionine-dependent methyltransferases"/>
    <property type="match status" value="1"/>
</dbReference>
<dbReference type="GO" id="GO:0032259">
    <property type="term" value="P:methylation"/>
    <property type="evidence" value="ECO:0007669"/>
    <property type="project" value="UniProtKB-KW"/>
</dbReference>
<evidence type="ECO:0000313" key="2">
    <source>
        <dbReference type="EMBL" id="TDC29393.1"/>
    </source>
</evidence>
<dbReference type="PANTHER" id="PTHR43591">
    <property type="entry name" value="METHYLTRANSFERASE"/>
    <property type="match status" value="1"/>
</dbReference>
<dbReference type="Pfam" id="PF13649">
    <property type="entry name" value="Methyltransf_25"/>
    <property type="match status" value="1"/>
</dbReference>
<dbReference type="InterPro" id="IPR029063">
    <property type="entry name" value="SAM-dependent_MTases_sf"/>
</dbReference>
<reference evidence="2 3" key="1">
    <citation type="submission" date="2019-03" db="EMBL/GenBank/DDBJ databases">
        <title>Draft genome sequences of novel Actinobacteria.</title>
        <authorList>
            <person name="Sahin N."/>
            <person name="Ay H."/>
            <person name="Saygin H."/>
        </authorList>
    </citation>
    <scope>NUCLEOTIDE SEQUENCE [LARGE SCALE GENOMIC DNA]</scope>
    <source>
        <strain evidence="2 3">JCM 30547</strain>
    </source>
</reference>
<dbReference type="CDD" id="cd02440">
    <property type="entry name" value="AdoMet_MTases"/>
    <property type="match status" value="1"/>
</dbReference>
<protein>
    <submittedName>
        <fullName evidence="2">Class I SAM-dependent methyltransferase</fullName>
    </submittedName>
</protein>
<keyword evidence="2" id="KW-0489">Methyltransferase</keyword>
<proteinExistence type="predicted"/>
<feature type="domain" description="Methyltransferase" evidence="1">
    <location>
        <begin position="44"/>
        <end position="138"/>
    </location>
</feature>
<keyword evidence="3" id="KW-1185">Reference proteome</keyword>
<name>A0A4R4Q3L3_9ACTN</name>
<comment type="caution">
    <text evidence="2">The sequence shown here is derived from an EMBL/GenBank/DDBJ whole genome shotgun (WGS) entry which is preliminary data.</text>
</comment>
<keyword evidence="2" id="KW-0808">Transferase</keyword>
<dbReference type="GO" id="GO:0008168">
    <property type="term" value="F:methyltransferase activity"/>
    <property type="evidence" value="ECO:0007669"/>
    <property type="project" value="UniProtKB-KW"/>
</dbReference>
<accession>A0A4R4Q3L3</accession>
<dbReference type="Gene3D" id="3.40.50.150">
    <property type="entry name" value="Vaccinia Virus protein VP39"/>
    <property type="match status" value="1"/>
</dbReference>
<dbReference type="RefSeq" id="WP_132407335.1">
    <property type="nucleotide sequence ID" value="NZ_SMKA01000060.1"/>
</dbReference>
<evidence type="ECO:0000313" key="3">
    <source>
        <dbReference type="Proteomes" id="UP000295075"/>
    </source>
</evidence>
<dbReference type="EMBL" id="SMKA01000060">
    <property type="protein sequence ID" value="TDC29393.1"/>
    <property type="molecule type" value="Genomic_DNA"/>
</dbReference>
<dbReference type="OrthoDB" id="65624at2"/>
<gene>
    <name evidence="2" type="ORF">E1261_15880</name>
</gene>
<dbReference type="InterPro" id="IPR041698">
    <property type="entry name" value="Methyltransf_25"/>
</dbReference>
<dbReference type="PANTHER" id="PTHR43591:SF24">
    <property type="entry name" value="2-METHOXY-6-POLYPRENYL-1,4-BENZOQUINOL METHYLASE, MITOCHONDRIAL"/>
    <property type="match status" value="1"/>
</dbReference>
<sequence length="244" mass="27076">MTTDWNLLEVAESYEDYEPVRERAFGWPALFSQAGLAEPGCRTVLDYGAGTGRVAEEILRSHDVSVIAADRSPSMLKVAQRKRQDPRISYQVIGADQRLELADGAVDAAISCFVFVCIPETEIIQRIVSEVYRVLRPGATYAMLDVNPDSVGVPFEIGRYGQAGREYAAGEAIEMRLARPDGESVDLIDYHWPKDVHLERLRTAGFREVGLVEPTLPEGYDGPGADRMPVERTAPPYVIYAARK</sequence>
<dbReference type="Proteomes" id="UP000295075">
    <property type="component" value="Unassembled WGS sequence"/>
</dbReference>